<dbReference type="NCBIfam" id="TIGR00738">
    <property type="entry name" value="rrf2_super"/>
    <property type="match status" value="1"/>
</dbReference>
<protein>
    <submittedName>
        <fullName evidence="2">AsnC family transcriptional regulator</fullName>
    </submittedName>
</protein>
<dbReference type="GO" id="GO:0003700">
    <property type="term" value="F:DNA-binding transcription factor activity"/>
    <property type="evidence" value="ECO:0007669"/>
    <property type="project" value="TreeGrafter"/>
</dbReference>
<organism evidence="2 3">
    <name type="scientific">Anaerocolumna chitinilytica</name>
    <dbReference type="NCBI Taxonomy" id="1727145"/>
    <lineage>
        <taxon>Bacteria</taxon>
        <taxon>Bacillati</taxon>
        <taxon>Bacillota</taxon>
        <taxon>Clostridia</taxon>
        <taxon>Lachnospirales</taxon>
        <taxon>Lachnospiraceae</taxon>
        <taxon>Anaerocolumna</taxon>
    </lineage>
</organism>
<dbReference type="InterPro" id="IPR036390">
    <property type="entry name" value="WH_DNA-bd_sf"/>
</dbReference>
<dbReference type="KEGG" id="acht:bsdcttw_39290"/>
<dbReference type="PANTHER" id="PTHR33221">
    <property type="entry name" value="WINGED HELIX-TURN-HELIX TRANSCRIPTIONAL REGULATOR, RRF2 FAMILY"/>
    <property type="match status" value="1"/>
</dbReference>
<evidence type="ECO:0000313" key="2">
    <source>
        <dbReference type="EMBL" id="BCK00889.1"/>
    </source>
</evidence>
<dbReference type="Pfam" id="PF02082">
    <property type="entry name" value="Rrf2"/>
    <property type="match status" value="1"/>
</dbReference>
<dbReference type="SUPFAM" id="SSF46785">
    <property type="entry name" value="Winged helix' DNA-binding domain"/>
    <property type="match status" value="1"/>
</dbReference>
<dbReference type="Proteomes" id="UP000515703">
    <property type="component" value="Chromosome"/>
</dbReference>
<dbReference type="PANTHER" id="PTHR33221:SF5">
    <property type="entry name" value="HTH-TYPE TRANSCRIPTIONAL REGULATOR ISCR"/>
    <property type="match status" value="1"/>
</dbReference>
<evidence type="ECO:0000313" key="3">
    <source>
        <dbReference type="Proteomes" id="UP000515703"/>
    </source>
</evidence>
<proteinExistence type="predicted"/>
<keyword evidence="3" id="KW-1185">Reference proteome</keyword>
<keyword evidence="1" id="KW-0238">DNA-binding</keyword>
<dbReference type="AlphaFoldDB" id="A0A7I8DR45"/>
<dbReference type="PROSITE" id="PS51197">
    <property type="entry name" value="HTH_RRF2_2"/>
    <property type="match status" value="1"/>
</dbReference>
<reference evidence="2 3" key="1">
    <citation type="submission" date="2020-08" db="EMBL/GenBank/DDBJ databases">
        <title>Draft genome sequencing of an Anaerocolumna strain isolated from anoxic soil subjected to BSD treatment.</title>
        <authorList>
            <person name="Uek A."/>
            <person name="Tonouchi A."/>
        </authorList>
    </citation>
    <scope>NUCLEOTIDE SEQUENCE [LARGE SCALE GENOMIC DNA]</scope>
    <source>
        <strain evidence="2 3">CTTW</strain>
    </source>
</reference>
<evidence type="ECO:0000256" key="1">
    <source>
        <dbReference type="ARBA" id="ARBA00023125"/>
    </source>
</evidence>
<accession>A0A7I8DR45</accession>
<dbReference type="InterPro" id="IPR000944">
    <property type="entry name" value="Tscrpt_reg_Rrf2"/>
</dbReference>
<name>A0A7I8DR45_9FIRM</name>
<dbReference type="EMBL" id="AP023368">
    <property type="protein sequence ID" value="BCK00889.1"/>
    <property type="molecule type" value="Genomic_DNA"/>
</dbReference>
<dbReference type="GO" id="GO:0003677">
    <property type="term" value="F:DNA binding"/>
    <property type="evidence" value="ECO:0007669"/>
    <property type="project" value="UniProtKB-KW"/>
</dbReference>
<dbReference type="Gene3D" id="1.10.10.10">
    <property type="entry name" value="Winged helix-like DNA-binding domain superfamily/Winged helix DNA-binding domain"/>
    <property type="match status" value="1"/>
</dbReference>
<dbReference type="RefSeq" id="WP_185256516.1">
    <property type="nucleotide sequence ID" value="NZ_AP023368.1"/>
</dbReference>
<dbReference type="GO" id="GO:0005829">
    <property type="term" value="C:cytosol"/>
    <property type="evidence" value="ECO:0007669"/>
    <property type="project" value="TreeGrafter"/>
</dbReference>
<gene>
    <name evidence="2" type="ORF">bsdcttw_39290</name>
</gene>
<reference evidence="2 3" key="2">
    <citation type="submission" date="2020-08" db="EMBL/GenBank/DDBJ databases">
        <authorList>
            <person name="Ueki A."/>
            <person name="Tonouchi A."/>
        </authorList>
    </citation>
    <scope>NUCLEOTIDE SEQUENCE [LARGE SCALE GENOMIC DNA]</scope>
    <source>
        <strain evidence="2 3">CTTW</strain>
    </source>
</reference>
<sequence>MKISTKGRYALRLMLDLALHNTGEYVTIKSISARQEISDKYLEQIITQLSRAGFVKSIRGAQGGYRLAKAPEEYTVGAILRLIEGSLAPVSCLEDGADPCTRSGQCATLDVWKQMYDAINNVVDNITLADLVDKQNSLTGNDYVI</sequence>
<dbReference type="InterPro" id="IPR036388">
    <property type="entry name" value="WH-like_DNA-bd_sf"/>
</dbReference>